<evidence type="ECO:0000256" key="7">
    <source>
        <dbReference type="PIRNR" id="PIRNR038120"/>
    </source>
</evidence>
<evidence type="ECO:0000313" key="15">
    <source>
        <dbReference type="Proteomes" id="UP000483820"/>
    </source>
</evidence>
<dbReference type="EC" id="3.4.19.12" evidence="7 11"/>
<dbReference type="CDD" id="cd09617">
    <property type="entry name" value="Peptidase_C12_UCH37_BAP1"/>
    <property type="match status" value="1"/>
</dbReference>
<dbReference type="RefSeq" id="XP_003117084.2">
    <property type="nucleotide sequence ID" value="XM_003117036.2"/>
</dbReference>
<dbReference type="KEGG" id="crq:GCK72_005122"/>
<feature type="site" description="Transition state stabilizer" evidence="10">
    <location>
        <position position="77"/>
    </location>
</feature>
<evidence type="ECO:0000256" key="10">
    <source>
        <dbReference type="PROSITE-ProRule" id="PRU01393"/>
    </source>
</evidence>
<dbReference type="Gene3D" id="3.40.532.10">
    <property type="entry name" value="Peptidase C12, ubiquitin carboxyl-terminal hydrolase"/>
    <property type="match status" value="1"/>
</dbReference>
<dbReference type="AlphaFoldDB" id="A0A6A5HBN1"/>
<evidence type="ECO:0000256" key="2">
    <source>
        <dbReference type="ARBA" id="ARBA00009326"/>
    </source>
</evidence>
<evidence type="ECO:0000256" key="3">
    <source>
        <dbReference type="ARBA" id="ARBA00022670"/>
    </source>
</evidence>
<sequence length="326" mass="37206">MADAGNWCLIESDPGVFTEMLRGFGVDGLQVEELYSLDDDKALMKPVYGLIFLFKWRQGDDGNGTQSSKPNIFFAQQVIQNACATQALINMLMNVEDPGVKLGPLLSQYKEFAIDMDPSTRGLCLSNSEEIRTVHNSFSRQTLFELDIKGGEAEDNYHFVTYVPIGDKVYELDGLRDLPLEVADRPEGSDWVEAVKPIIQQRMQKFSEGEITFNLMALVPNRKQQYQEMLENLKQANENNELGEQIGDLENAIKDEESKMEMYKKENSRRRHNYTPFVMELMKILAREGKLVGLVNDAFTRAEARNKRGKLNTEKTMLQLKDPQNE</sequence>
<accession>A0A6A5HBN1</accession>
<protein>
    <recommendedName>
        <fullName evidence="7 11">Ubiquitin carboxyl-terminal hydrolase</fullName>
        <ecNumber evidence="7 11">3.4.19.12</ecNumber>
    </recommendedName>
</protein>
<keyword evidence="6 7" id="KW-0788">Thiol protease</keyword>
<dbReference type="Pfam" id="PF01088">
    <property type="entry name" value="Peptidase_C12"/>
    <property type="match status" value="1"/>
</dbReference>
<feature type="active site" description="Nucleophile" evidence="8 10">
    <location>
        <position position="83"/>
    </location>
</feature>
<dbReference type="Proteomes" id="UP000483820">
    <property type="component" value="Chromosome II"/>
</dbReference>
<dbReference type="PIRSF" id="PIRSF038120">
    <property type="entry name" value="Ubiquitinyl_hydrolase_UCH37"/>
    <property type="match status" value="1"/>
</dbReference>
<evidence type="ECO:0000256" key="1">
    <source>
        <dbReference type="ARBA" id="ARBA00000707"/>
    </source>
</evidence>
<evidence type="ECO:0000256" key="8">
    <source>
        <dbReference type="PIRSR" id="PIRSR038120-1"/>
    </source>
</evidence>
<dbReference type="GO" id="GO:0016579">
    <property type="term" value="P:protein deubiquitination"/>
    <property type="evidence" value="ECO:0007669"/>
    <property type="project" value="EnsemblMetazoa"/>
</dbReference>
<feature type="domain" description="UCH catalytic" evidence="13">
    <location>
        <begin position="6"/>
        <end position="220"/>
    </location>
</feature>
<comment type="catalytic activity">
    <reaction evidence="1 7 10 11">
        <text>Thiol-dependent hydrolysis of ester, thioester, amide, peptide and isopeptide bonds formed by the C-terminal Gly of ubiquitin (a 76-residue protein attached to proteins as an intracellular targeting signal).</text>
        <dbReference type="EC" id="3.4.19.12"/>
    </reaction>
</comment>
<evidence type="ECO:0000256" key="9">
    <source>
        <dbReference type="PIRSR" id="PIRSR038120-2"/>
    </source>
</evidence>
<keyword evidence="5 7" id="KW-0378">Hydrolase</keyword>
<dbReference type="GO" id="GO:0006511">
    <property type="term" value="P:ubiquitin-dependent protein catabolic process"/>
    <property type="evidence" value="ECO:0007669"/>
    <property type="project" value="UniProtKB-UniRule"/>
</dbReference>
<dbReference type="CTD" id="9821646"/>
<dbReference type="PANTHER" id="PTHR10589:SF16">
    <property type="entry name" value="UBIQUITIN CARBOXYL-TERMINAL HYDROLASE ISOZYME L5"/>
    <property type="match status" value="1"/>
</dbReference>
<evidence type="ECO:0000256" key="12">
    <source>
        <dbReference type="SAM" id="Coils"/>
    </source>
</evidence>
<keyword evidence="12" id="KW-0175">Coiled coil</keyword>
<dbReference type="InterPro" id="IPR017390">
    <property type="entry name" value="Ubiquitinyl_hydrolase_UCH37"/>
</dbReference>
<comment type="caution">
    <text evidence="14">The sequence shown here is derived from an EMBL/GenBank/DDBJ whole genome shotgun (WGS) entry which is preliminary data.</text>
</comment>
<dbReference type="PRINTS" id="PR00707">
    <property type="entry name" value="UBCTHYDRLASE"/>
</dbReference>
<dbReference type="InterPro" id="IPR036959">
    <property type="entry name" value="Peptidase_C12_UCH_sf"/>
</dbReference>
<keyword evidence="4 7" id="KW-0833">Ubl conjugation pathway</keyword>
<dbReference type="Pfam" id="PF18031">
    <property type="entry name" value="UCH_C"/>
    <property type="match status" value="1"/>
</dbReference>
<dbReference type="InterPro" id="IPR041507">
    <property type="entry name" value="UCH_C"/>
</dbReference>
<dbReference type="GeneID" id="9821646"/>
<feature type="active site" description="Proton donor" evidence="8 10">
    <location>
        <position position="158"/>
    </location>
</feature>
<dbReference type="InterPro" id="IPR038765">
    <property type="entry name" value="Papain-like_cys_pep_sf"/>
</dbReference>
<dbReference type="EMBL" id="WUAV01000002">
    <property type="protein sequence ID" value="KAF1765170.1"/>
    <property type="molecule type" value="Genomic_DNA"/>
</dbReference>
<dbReference type="GO" id="GO:0005737">
    <property type="term" value="C:cytoplasm"/>
    <property type="evidence" value="ECO:0007669"/>
    <property type="project" value="TreeGrafter"/>
</dbReference>
<dbReference type="PANTHER" id="PTHR10589">
    <property type="entry name" value="UBIQUITIN CARBOXYL-TERMINAL HYDROLASE"/>
    <property type="match status" value="1"/>
</dbReference>
<evidence type="ECO:0000256" key="5">
    <source>
        <dbReference type="ARBA" id="ARBA00022801"/>
    </source>
</evidence>
<feature type="site" description="Important for enzyme activity" evidence="9 10">
    <location>
        <position position="173"/>
    </location>
</feature>
<dbReference type="GO" id="GO:0004843">
    <property type="term" value="F:cysteine-type deubiquitinase activity"/>
    <property type="evidence" value="ECO:0007669"/>
    <property type="project" value="UniProtKB-UniRule"/>
</dbReference>
<proteinExistence type="inferred from homology"/>
<keyword evidence="3 7" id="KW-0645">Protease</keyword>
<reference evidence="14 15" key="1">
    <citation type="submission" date="2019-12" db="EMBL/GenBank/DDBJ databases">
        <title>Chromosome-level assembly of the Caenorhabditis remanei genome.</title>
        <authorList>
            <person name="Teterina A.A."/>
            <person name="Willis J.H."/>
            <person name="Phillips P.C."/>
        </authorList>
    </citation>
    <scope>NUCLEOTIDE SEQUENCE [LARGE SCALE GENOMIC DNA]</scope>
    <source>
        <strain evidence="14 15">PX506</strain>
        <tissue evidence="14">Whole organism</tissue>
    </source>
</reference>
<comment type="similarity">
    <text evidence="2 7 10 11">Belongs to the peptidase C12 family.</text>
</comment>
<evidence type="ECO:0000256" key="4">
    <source>
        <dbReference type="ARBA" id="ARBA00022786"/>
    </source>
</evidence>
<dbReference type="PROSITE" id="PS52048">
    <property type="entry name" value="UCH_DOMAIN"/>
    <property type="match status" value="1"/>
</dbReference>
<feature type="coiled-coil region" evidence="12">
    <location>
        <begin position="219"/>
        <end position="266"/>
    </location>
</feature>
<dbReference type="SUPFAM" id="SSF54001">
    <property type="entry name" value="Cysteine proteinases"/>
    <property type="match status" value="1"/>
</dbReference>
<evidence type="ECO:0000256" key="6">
    <source>
        <dbReference type="ARBA" id="ARBA00022807"/>
    </source>
</evidence>
<dbReference type="InterPro" id="IPR001578">
    <property type="entry name" value="Peptidase_C12_UCH"/>
</dbReference>
<evidence type="ECO:0000313" key="14">
    <source>
        <dbReference type="EMBL" id="KAF1765170.1"/>
    </source>
</evidence>
<dbReference type="GO" id="GO:0032435">
    <property type="term" value="P:negative regulation of proteasomal ubiquitin-dependent protein catabolic process"/>
    <property type="evidence" value="ECO:0007669"/>
    <property type="project" value="EnsemblMetazoa"/>
</dbReference>
<dbReference type="PROSITE" id="PS52049">
    <property type="entry name" value="ULD"/>
    <property type="match status" value="1"/>
</dbReference>
<gene>
    <name evidence="14" type="ORF">GCK72_005122</name>
</gene>
<dbReference type="FunFam" id="3.40.532.10:FF:000009">
    <property type="entry name" value="Ubiquitin carboxyl-terminal hydrolase"/>
    <property type="match status" value="1"/>
</dbReference>
<name>A0A6A5HBN1_CAERE</name>
<evidence type="ECO:0000259" key="13">
    <source>
        <dbReference type="PROSITE" id="PS52048"/>
    </source>
</evidence>
<organism evidence="14 15">
    <name type="scientific">Caenorhabditis remanei</name>
    <name type="common">Caenorhabditis vulgaris</name>
    <dbReference type="NCBI Taxonomy" id="31234"/>
    <lineage>
        <taxon>Eukaryota</taxon>
        <taxon>Metazoa</taxon>
        <taxon>Ecdysozoa</taxon>
        <taxon>Nematoda</taxon>
        <taxon>Chromadorea</taxon>
        <taxon>Rhabditida</taxon>
        <taxon>Rhabditina</taxon>
        <taxon>Rhabditomorpha</taxon>
        <taxon>Rhabditoidea</taxon>
        <taxon>Rhabditidae</taxon>
        <taxon>Peloderinae</taxon>
        <taxon>Caenorhabditis</taxon>
    </lineage>
</organism>
<evidence type="ECO:0000256" key="11">
    <source>
        <dbReference type="RuleBase" id="RU361215"/>
    </source>
</evidence>